<organism evidence="1 2">
    <name type="scientific">Diplogelasinospora grovesii</name>
    <dbReference type="NCBI Taxonomy" id="303347"/>
    <lineage>
        <taxon>Eukaryota</taxon>
        <taxon>Fungi</taxon>
        <taxon>Dikarya</taxon>
        <taxon>Ascomycota</taxon>
        <taxon>Pezizomycotina</taxon>
        <taxon>Sordariomycetes</taxon>
        <taxon>Sordariomycetidae</taxon>
        <taxon>Sordariales</taxon>
        <taxon>Diplogelasinosporaceae</taxon>
        <taxon>Diplogelasinospora</taxon>
    </lineage>
</organism>
<dbReference type="Proteomes" id="UP001303473">
    <property type="component" value="Unassembled WGS sequence"/>
</dbReference>
<gene>
    <name evidence="1" type="ORF">QBC46DRAFT_270879</name>
</gene>
<accession>A0AAN6S0U0</accession>
<evidence type="ECO:0000313" key="2">
    <source>
        <dbReference type="Proteomes" id="UP001303473"/>
    </source>
</evidence>
<keyword evidence="2" id="KW-1185">Reference proteome</keyword>
<comment type="caution">
    <text evidence="1">The sequence shown here is derived from an EMBL/GenBank/DDBJ whole genome shotgun (WGS) entry which is preliminary data.</text>
</comment>
<evidence type="ECO:0000313" key="1">
    <source>
        <dbReference type="EMBL" id="KAK3935853.1"/>
    </source>
</evidence>
<protein>
    <submittedName>
        <fullName evidence="1">Uncharacterized protein</fullName>
    </submittedName>
</protein>
<dbReference type="AlphaFoldDB" id="A0AAN6S0U0"/>
<reference evidence="2" key="1">
    <citation type="journal article" date="2023" name="Mol. Phylogenet. Evol.">
        <title>Genome-scale phylogeny and comparative genomics of the fungal order Sordariales.</title>
        <authorList>
            <person name="Hensen N."/>
            <person name="Bonometti L."/>
            <person name="Westerberg I."/>
            <person name="Brannstrom I.O."/>
            <person name="Guillou S."/>
            <person name="Cros-Aarteil S."/>
            <person name="Calhoun S."/>
            <person name="Haridas S."/>
            <person name="Kuo A."/>
            <person name="Mondo S."/>
            <person name="Pangilinan J."/>
            <person name="Riley R."/>
            <person name="LaButti K."/>
            <person name="Andreopoulos B."/>
            <person name="Lipzen A."/>
            <person name="Chen C."/>
            <person name="Yan M."/>
            <person name="Daum C."/>
            <person name="Ng V."/>
            <person name="Clum A."/>
            <person name="Steindorff A."/>
            <person name="Ohm R.A."/>
            <person name="Martin F."/>
            <person name="Silar P."/>
            <person name="Natvig D.O."/>
            <person name="Lalanne C."/>
            <person name="Gautier V."/>
            <person name="Ament-Velasquez S.L."/>
            <person name="Kruys A."/>
            <person name="Hutchinson M.I."/>
            <person name="Powell A.J."/>
            <person name="Barry K."/>
            <person name="Miller A.N."/>
            <person name="Grigoriev I.V."/>
            <person name="Debuchy R."/>
            <person name="Gladieux P."/>
            <person name="Hiltunen Thoren M."/>
            <person name="Johannesson H."/>
        </authorList>
    </citation>
    <scope>NUCLEOTIDE SEQUENCE [LARGE SCALE GENOMIC DNA]</scope>
    <source>
        <strain evidence="2">CBS 340.73</strain>
    </source>
</reference>
<name>A0AAN6S0U0_9PEZI</name>
<sequence>MDLMEELLSMAQKANVQIDNSQDPCNQDIIRWQFLFGYSRPEAVLQIKTCRNDLAREHVSASHWNLVRGQKEHAGYDKEAYEHSLALIRDKARSIRHSASATTASTITTASPGKQHYLLKLDGPMIGAPAQIANIGSLPRFPVVLRGTDSSGGLIEWCKADGSLKELVDSFLDVQALPYALQPKATYLRYPALADKDLDANSPRPCLGVDTTLPQYRPSHGRDDSYGPRQEEYPVFYFLWDELVVREHFVGTLHLPARPGVVRHVARICGGKLRTLENGRQAALVDSYAGSRRDIVSGAAYLIRKRDEEEALRVGKGDKFEVVRCWIELTSEGCMVPGLTFRFVGGQHLLD</sequence>
<proteinExistence type="predicted"/>
<dbReference type="EMBL" id="MU853904">
    <property type="protein sequence ID" value="KAK3935853.1"/>
    <property type="molecule type" value="Genomic_DNA"/>
</dbReference>